<proteinExistence type="predicted"/>
<dbReference type="AlphaFoldDB" id="A0A4R1RH71"/>
<comment type="caution">
    <text evidence="1">The sequence shown here is derived from an EMBL/GenBank/DDBJ whole genome shotgun (WGS) entry which is preliminary data.</text>
</comment>
<keyword evidence="2" id="KW-1185">Reference proteome</keyword>
<name>A0A4R1RH71_9FLAO</name>
<organism evidence="1 2">
    <name type="scientific">Mariniflexile fucanivorans</name>
    <dbReference type="NCBI Taxonomy" id="264023"/>
    <lineage>
        <taxon>Bacteria</taxon>
        <taxon>Pseudomonadati</taxon>
        <taxon>Bacteroidota</taxon>
        <taxon>Flavobacteriia</taxon>
        <taxon>Flavobacteriales</taxon>
        <taxon>Flavobacteriaceae</taxon>
        <taxon>Mariniflexile</taxon>
    </lineage>
</organism>
<evidence type="ECO:0000313" key="1">
    <source>
        <dbReference type="EMBL" id="TCL65408.1"/>
    </source>
</evidence>
<reference evidence="1 2" key="1">
    <citation type="submission" date="2019-03" db="EMBL/GenBank/DDBJ databases">
        <title>Genomic Encyclopedia of Type Strains, Phase IV (KMG-IV): sequencing the most valuable type-strain genomes for metagenomic binning, comparative biology and taxonomic classification.</title>
        <authorList>
            <person name="Goeker M."/>
        </authorList>
    </citation>
    <scope>NUCLEOTIDE SEQUENCE [LARGE SCALE GENOMIC DNA]</scope>
    <source>
        <strain evidence="1 2">DSM 18792</strain>
    </source>
</reference>
<gene>
    <name evidence="1" type="ORF">EV196_10563</name>
</gene>
<evidence type="ECO:0000313" key="2">
    <source>
        <dbReference type="Proteomes" id="UP000295455"/>
    </source>
</evidence>
<dbReference type="Proteomes" id="UP000295455">
    <property type="component" value="Unassembled WGS sequence"/>
</dbReference>
<sequence length="70" mass="8261">MDAGLISDKILNVLVDSLSIEELEAILTQKRSKLFPDYKPRPMTEEQRLKEHYRRLMISMGMVYPPKHKM</sequence>
<accession>A0A4R1RH71</accession>
<dbReference type="EMBL" id="SLUP01000005">
    <property type="protein sequence ID" value="TCL65408.1"/>
    <property type="molecule type" value="Genomic_DNA"/>
</dbReference>
<protein>
    <submittedName>
        <fullName evidence="1">Uncharacterized protein</fullName>
    </submittedName>
</protein>